<dbReference type="InterPro" id="IPR016186">
    <property type="entry name" value="C-type_lectin-like/link_sf"/>
</dbReference>
<dbReference type="InterPro" id="IPR013600">
    <property type="entry name" value="Ly49_N"/>
</dbReference>
<dbReference type="Gene3D" id="3.10.100.10">
    <property type="entry name" value="Mannose-Binding Protein A, subunit A"/>
    <property type="match status" value="1"/>
</dbReference>
<evidence type="ECO:0000256" key="6">
    <source>
        <dbReference type="ARBA" id="ARBA00023157"/>
    </source>
</evidence>
<evidence type="ECO:0000256" key="5">
    <source>
        <dbReference type="ARBA" id="ARBA00023136"/>
    </source>
</evidence>
<dbReference type="InterPro" id="IPR016187">
    <property type="entry name" value="CTDL_fold"/>
</dbReference>
<reference evidence="11 12" key="1">
    <citation type="submission" date="2025-04" db="UniProtKB">
        <authorList>
            <consortium name="RefSeq"/>
        </authorList>
    </citation>
    <scope>IDENTIFICATION</scope>
</reference>
<evidence type="ECO:0000256" key="7">
    <source>
        <dbReference type="ARBA" id="ARBA00023180"/>
    </source>
</evidence>
<dbReference type="SUPFAM" id="SSF56436">
    <property type="entry name" value="C-type lectin-like"/>
    <property type="match status" value="1"/>
</dbReference>
<accession>A0A6P5P6X0</accession>
<sequence>MSEPEVTYSTVRLHKSSGLQRLVLHEETQGPREAGYRKCSVSWQLIVKALGILCFLLLVIVAVLAVKIFQYSQHKQEINETLNHHHNCSNMQSDFNLKEKMLRNKSIDCWPSNELREYIKREQDRWDSETKTVLDSSRDTGRGVKYWFCYGTKCYFFIMNKTTWSGCKQNCQHYSFPLVKIEDEDELVL</sequence>
<feature type="transmembrane region" description="Helical" evidence="8">
    <location>
        <begin position="45"/>
        <end position="66"/>
    </location>
</feature>
<dbReference type="Pfam" id="PF08391">
    <property type="entry name" value="Ly49"/>
    <property type="match status" value="1"/>
</dbReference>
<name>A0A6P5P6X0_MUSCR</name>
<dbReference type="GO" id="GO:0016020">
    <property type="term" value="C:membrane"/>
    <property type="evidence" value="ECO:0007669"/>
    <property type="project" value="UniProtKB-SubCell"/>
</dbReference>
<keyword evidence="6" id="KW-1015">Disulfide bond</keyword>
<keyword evidence="2 8" id="KW-0812">Transmembrane</keyword>
<evidence type="ECO:0000313" key="10">
    <source>
        <dbReference type="Proteomes" id="UP000515126"/>
    </source>
</evidence>
<protein>
    <submittedName>
        <fullName evidence="11 12">Killer cell lectin-like receptor 3</fullName>
    </submittedName>
</protein>
<evidence type="ECO:0000313" key="12">
    <source>
        <dbReference type="RefSeq" id="XP_021009883.1"/>
    </source>
</evidence>
<feature type="domain" description="Ly49-like N-terminal" evidence="9">
    <location>
        <begin position="40"/>
        <end position="157"/>
    </location>
</feature>
<keyword evidence="5 8" id="KW-0472">Membrane</keyword>
<evidence type="ECO:0000256" key="8">
    <source>
        <dbReference type="SAM" id="Phobius"/>
    </source>
</evidence>
<evidence type="ECO:0000256" key="2">
    <source>
        <dbReference type="ARBA" id="ARBA00022692"/>
    </source>
</evidence>
<evidence type="ECO:0000256" key="1">
    <source>
        <dbReference type="ARBA" id="ARBA00004606"/>
    </source>
</evidence>
<keyword evidence="3" id="KW-0735">Signal-anchor</keyword>
<dbReference type="Proteomes" id="UP000515126">
    <property type="component" value="Unplaced"/>
</dbReference>
<dbReference type="InterPro" id="IPR052013">
    <property type="entry name" value="Mouse_KLRs"/>
</dbReference>
<keyword evidence="4 8" id="KW-1133">Transmembrane helix</keyword>
<evidence type="ECO:0000313" key="11">
    <source>
        <dbReference type="RefSeq" id="XP_021009882.1"/>
    </source>
</evidence>
<dbReference type="RefSeq" id="XP_021009883.1">
    <property type="nucleotide sequence ID" value="XM_021154224.1"/>
</dbReference>
<evidence type="ECO:0000259" key="9">
    <source>
        <dbReference type="Pfam" id="PF08391"/>
    </source>
</evidence>
<dbReference type="KEGG" id="mcal:110287658"/>
<proteinExistence type="predicted"/>
<keyword evidence="10" id="KW-1185">Reference proteome</keyword>
<gene>
    <name evidence="11 12" type="primary">LOC110287658</name>
</gene>
<dbReference type="RefSeq" id="XP_021009882.1">
    <property type="nucleotide sequence ID" value="XM_021154223.1"/>
</dbReference>
<keyword evidence="7" id="KW-0325">Glycoprotein</keyword>
<dbReference type="PANTHER" id="PTHR46329:SF3">
    <property type="entry name" value="KILLER CELL LECTIN-LIKE RECEPTOR 3-RELATED"/>
    <property type="match status" value="1"/>
</dbReference>
<comment type="subcellular location">
    <subcellularLocation>
        <location evidence="1">Membrane</location>
        <topology evidence="1">Single-pass type II membrane protein</topology>
    </subcellularLocation>
</comment>
<dbReference type="PANTHER" id="PTHR46329">
    <property type="entry name" value="KILLER CELL LECTIN-LIKE RECEPTOR 2"/>
    <property type="match status" value="1"/>
</dbReference>
<organism evidence="10 11">
    <name type="scientific">Mus caroli</name>
    <name type="common">Ryukyu mouse</name>
    <name type="synonym">Ricefield mouse</name>
    <dbReference type="NCBI Taxonomy" id="10089"/>
    <lineage>
        <taxon>Eukaryota</taxon>
        <taxon>Metazoa</taxon>
        <taxon>Chordata</taxon>
        <taxon>Craniata</taxon>
        <taxon>Vertebrata</taxon>
        <taxon>Euteleostomi</taxon>
        <taxon>Mammalia</taxon>
        <taxon>Eutheria</taxon>
        <taxon>Euarchontoglires</taxon>
        <taxon>Glires</taxon>
        <taxon>Rodentia</taxon>
        <taxon>Myomorpha</taxon>
        <taxon>Muroidea</taxon>
        <taxon>Muridae</taxon>
        <taxon>Murinae</taxon>
        <taxon>Mus</taxon>
        <taxon>Mus</taxon>
    </lineage>
</organism>
<dbReference type="GeneID" id="110287658"/>
<evidence type="ECO:0000256" key="4">
    <source>
        <dbReference type="ARBA" id="ARBA00022989"/>
    </source>
</evidence>
<evidence type="ECO:0000256" key="3">
    <source>
        <dbReference type="ARBA" id="ARBA00022968"/>
    </source>
</evidence>
<dbReference type="AlphaFoldDB" id="A0A6P5P6X0"/>